<dbReference type="SMART" id="SM00419">
    <property type="entry name" value="HTH_CRP"/>
    <property type="match status" value="1"/>
</dbReference>
<dbReference type="PANTHER" id="PTHR24567:SF74">
    <property type="entry name" value="HTH-TYPE TRANSCRIPTIONAL REGULATOR ARCR"/>
    <property type="match status" value="1"/>
</dbReference>
<dbReference type="PANTHER" id="PTHR24567">
    <property type="entry name" value="CRP FAMILY TRANSCRIPTIONAL REGULATORY PROTEIN"/>
    <property type="match status" value="1"/>
</dbReference>
<dbReference type="Gene3D" id="2.60.120.10">
    <property type="entry name" value="Jelly Rolls"/>
    <property type="match status" value="1"/>
</dbReference>
<evidence type="ECO:0000256" key="3">
    <source>
        <dbReference type="ARBA" id="ARBA00023163"/>
    </source>
</evidence>
<dbReference type="SMART" id="SM00100">
    <property type="entry name" value="cNMP"/>
    <property type="match status" value="1"/>
</dbReference>
<evidence type="ECO:0000256" key="2">
    <source>
        <dbReference type="ARBA" id="ARBA00023125"/>
    </source>
</evidence>
<sequence length="219" mass="23945">MPVYEFWSMLDGAERRDLCGAGHIRVFPDSCELYVQGHRTGVIMVLLDAHVRVTRRTGNGEVWLAFRGPGDVIGEMSLVDDRPHSATVAAVGGGRALVLSHEAFDAVARRHDGLHRALLRVVSQRLRCADDERSVGDESVLLRVARLLDQTRRDAGPAGVVPVRFQHEMAELLGVSRASVVRALSKLRAGGIVSTRHGRVTVLDPVRLGRLLPGERQSA</sequence>
<dbReference type="SUPFAM" id="SSF46785">
    <property type="entry name" value="Winged helix' DNA-binding domain"/>
    <property type="match status" value="1"/>
</dbReference>
<accession>A0ABW2XQA4</accession>
<feature type="domain" description="Cyclic nucleotide-binding" evidence="4">
    <location>
        <begin position="6"/>
        <end position="125"/>
    </location>
</feature>
<keyword evidence="3" id="KW-0804">Transcription</keyword>
<proteinExistence type="predicted"/>
<gene>
    <name evidence="6" type="ORF">ACFQZM_25670</name>
</gene>
<dbReference type="InterPro" id="IPR018490">
    <property type="entry name" value="cNMP-bd_dom_sf"/>
</dbReference>
<dbReference type="InterPro" id="IPR000595">
    <property type="entry name" value="cNMP-bd_dom"/>
</dbReference>
<dbReference type="RefSeq" id="WP_131761871.1">
    <property type="nucleotide sequence ID" value="NZ_JBHTGP010000013.1"/>
</dbReference>
<dbReference type="InterPro" id="IPR036390">
    <property type="entry name" value="WH_DNA-bd_sf"/>
</dbReference>
<protein>
    <submittedName>
        <fullName evidence="6">Crp/Fnr family transcriptional regulator</fullName>
    </submittedName>
</protein>
<reference evidence="7" key="1">
    <citation type="journal article" date="2019" name="Int. J. Syst. Evol. Microbiol.">
        <title>The Global Catalogue of Microorganisms (GCM) 10K type strain sequencing project: providing services to taxonomists for standard genome sequencing and annotation.</title>
        <authorList>
            <consortium name="The Broad Institute Genomics Platform"/>
            <consortium name="The Broad Institute Genome Sequencing Center for Infectious Disease"/>
            <person name="Wu L."/>
            <person name="Ma J."/>
        </authorList>
    </citation>
    <scope>NUCLEOTIDE SEQUENCE [LARGE SCALE GENOMIC DNA]</scope>
    <source>
        <strain evidence="7">JCM 9371</strain>
    </source>
</reference>
<dbReference type="Gene3D" id="1.10.10.10">
    <property type="entry name" value="Winged helix-like DNA-binding domain superfamily/Winged helix DNA-binding domain"/>
    <property type="match status" value="1"/>
</dbReference>
<dbReference type="PROSITE" id="PS51063">
    <property type="entry name" value="HTH_CRP_2"/>
    <property type="match status" value="1"/>
</dbReference>
<dbReference type="InterPro" id="IPR012318">
    <property type="entry name" value="HTH_CRP"/>
</dbReference>
<evidence type="ECO:0000313" key="7">
    <source>
        <dbReference type="Proteomes" id="UP001597063"/>
    </source>
</evidence>
<dbReference type="Proteomes" id="UP001597063">
    <property type="component" value="Unassembled WGS sequence"/>
</dbReference>
<evidence type="ECO:0000259" key="5">
    <source>
        <dbReference type="PROSITE" id="PS51063"/>
    </source>
</evidence>
<evidence type="ECO:0000313" key="6">
    <source>
        <dbReference type="EMBL" id="MFD0687910.1"/>
    </source>
</evidence>
<dbReference type="Pfam" id="PF13545">
    <property type="entry name" value="HTH_Crp_2"/>
    <property type="match status" value="1"/>
</dbReference>
<dbReference type="SUPFAM" id="SSF51206">
    <property type="entry name" value="cAMP-binding domain-like"/>
    <property type="match status" value="1"/>
</dbReference>
<dbReference type="InterPro" id="IPR050397">
    <property type="entry name" value="Env_Response_Regulators"/>
</dbReference>
<organism evidence="6 7">
    <name type="scientific">Actinomadura fibrosa</name>
    <dbReference type="NCBI Taxonomy" id="111802"/>
    <lineage>
        <taxon>Bacteria</taxon>
        <taxon>Bacillati</taxon>
        <taxon>Actinomycetota</taxon>
        <taxon>Actinomycetes</taxon>
        <taxon>Streptosporangiales</taxon>
        <taxon>Thermomonosporaceae</taxon>
        <taxon>Actinomadura</taxon>
    </lineage>
</organism>
<dbReference type="Pfam" id="PF00027">
    <property type="entry name" value="cNMP_binding"/>
    <property type="match status" value="1"/>
</dbReference>
<keyword evidence="2" id="KW-0238">DNA-binding</keyword>
<evidence type="ECO:0000256" key="1">
    <source>
        <dbReference type="ARBA" id="ARBA00023015"/>
    </source>
</evidence>
<dbReference type="CDD" id="cd00038">
    <property type="entry name" value="CAP_ED"/>
    <property type="match status" value="1"/>
</dbReference>
<keyword evidence="7" id="KW-1185">Reference proteome</keyword>
<comment type="caution">
    <text evidence="6">The sequence shown here is derived from an EMBL/GenBank/DDBJ whole genome shotgun (WGS) entry which is preliminary data.</text>
</comment>
<keyword evidence="1" id="KW-0805">Transcription regulation</keyword>
<dbReference type="EMBL" id="JBHTGP010000013">
    <property type="protein sequence ID" value="MFD0687910.1"/>
    <property type="molecule type" value="Genomic_DNA"/>
</dbReference>
<feature type="domain" description="HTH crp-type" evidence="5">
    <location>
        <begin position="138"/>
        <end position="206"/>
    </location>
</feature>
<dbReference type="InterPro" id="IPR036388">
    <property type="entry name" value="WH-like_DNA-bd_sf"/>
</dbReference>
<dbReference type="InterPro" id="IPR014710">
    <property type="entry name" value="RmlC-like_jellyroll"/>
</dbReference>
<evidence type="ECO:0000259" key="4">
    <source>
        <dbReference type="PROSITE" id="PS50042"/>
    </source>
</evidence>
<dbReference type="PROSITE" id="PS50042">
    <property type="entry name" value="CNMP_BINDING_3"/>
    <property type="match status" value="1"/>
</dbReference>
<name>A0ABW2XQA4_9ACTN</name>